<proteinExistence type="predicted"/>
<accession>A0A286S1X1</accession>
<dbReference type="GeneID" id="40086297"/>
<dbReference type="RefSeq" id="YP_009610207.1">
    <property type="nucleotide sequence ID" value="NC_042001.1"/>
</dbReference>
<dbReference type="Proteomes" id="UP000225204">
    <property type="component" value="Segment"/>
</dbReference>
<feature type="region of interest" description="Disordered" evidence="1">
    <location>
        <begin position="58"/>
        <end position="79"/>
    </location>
</feature>
<organism evidence="2 3">
    <name type="scientific">Arthrobacter phage Molivia</name>
    <dbReference type="NCBI Taxonomy" id="2015839"/>
    <lineage>
        <taxon>Viruses</taxon>
        <taxon>Duplodnaviria</taxon>
        <taxon>Heunggongvirae</taxon>
        <taxon>Uroviricota</taxon>
        <taxon>Caudoviricetes</taxon>
        <taxon>Amigovirus</taxon>
        <taxon>Amigovirus molivia</taxon>
    </lineage>
</organism>
<evidence type="ECO:0000313" key="3">
    <source>
        <dbReference type="Proteomes" id="UP000225204"/>
    </source>
</evidence>
<name>A0A286S1X1_9CAUD</name>
<sequence length="79" mass="8837">MSTQRTSSQIMAEHNALLDKKLTAIMDATRNAQNKYDPDLKRLMAEFVLARAAEVLEDTKRGTPPNEYSKPIDTPTCAI</sequence>
<dbReference type="KEGG" id="vg:40086297"/>
<reference evidence="3" key="1">
    <citation type="submission" date="2017-06" db="EMBL/GenBank/DDBJ databases">
        <authorList>
            <person name="Kim H.J."/>
            <person name="Triplett B.A."/>
        </authorList>
    </citation>
    <scope>NUCLEOTIDE SEQUENCE [LARGE SCALE GENOMIC DNA]</scope>
</reference>
<protein>
    <submittedName>
        <fullName evidence="2">Uncharacterized protein</fullName>
    </submittedName>
</protein>
<keyword evidence="3" id="KW-1185">Reference proteome</keyword>
<dbReference type="EMBL" id="MF185731">
    <property type="protein sequence ID" value="ASX99306.1"/>
    <property type="molecule type" value="Genomic_DNA"/>
</dbReference>
<evidence type="ECO:0000256" key="1">
    <source>
        <dbReference type="SAM" id="MobiDB-lite"/>
    </source>
</evidence>
<evidence type="ECO:0000313" key="2">
    <source>
        <dbReference type="EMBL" id="ASX99306.1"/>
    </source>
</evidence>
<gene>
    <name evidence="2" type="primary">85</name>
    <name evidence="2" type="ORF">SEA_MOLIVIA_85</name>
</gene>